<dbReference type="AlphaFoldDB" id="A0A7D5E7D4"/>
<evidence type="ECO:0000313" key="2">
    <source>
        <dbReference type="Proteomes" id="UP000509594"/>
    </source>
</evidence>
<dbReference type="OrthoDB" id="123253at2157"/>
<sequence length="155" mass="17567">MANEFDSEKIEKMKEMCRTRPVLYSDLDHMKKGSTGFLYEQGYSNEEIAAALELDLHEVENNLEGTGYPLELRKVEKFKDMLPPNIGDVIKIRIPEWGSKGAPVETKASVVQYILKGESCGLIVQLLEDVDTGYPIMAEKKKNDEAVIPLDWYVP</sequence>
<accession>A0A7D5E7D4</accession>
<proteinExistence type="predicted"/>
<dbReference type="GeneID" id="55820641"/>
<protein>
    <submittedName>
        <fullName evidence="1">Uncharacterized protein</fullName>
    </submittedName>
</protein>
<dbReference type="EMBL" id="CP058215">
    <property type="protein sequence ID" value="QLC49331.1"/>
    <property type="molecule type" value="Genomic_DNA"/>
</dbReference>
<evidence type="ECO:0000313" key="1">
    <source>
        <dbReference type="EMBL" id="QLC49331.1"/>
    </source>
</evidence>
<organism evidence="1 2">
    <name type="scientific">Methanolobus zinderi</name>
    <dbReference type="NCBI Taxonomy" id="536044"/>
    <lineage>
        <taxon>Archaea</taxon>
        <taxon>Methanobacteriati</taxon>
        <taxon>Methanobacteriota</taxon>
        <taxon>Stenosarchaea group</taxon>
        <taxon>Methanomicrobia</taxon>
        <taxon>Methanosarcinales</taxon>
        <taxon>Methanosarcinaceae</taxon>
        <taxon>Methanolobus</taxon>
    </lineage>
</organism>
<gene>
    <name evidence="1" type="ORF">HWN40_03160</name>
</gene>
<reference evidence="1 2" key="1">
    <citation type="submission" date="2020-06" db="EMBL/GenBank/DDBJ databases">
        <title>Methanolobus halotolerans sp. nov., isolated from a saline lake Tus in Siberia.</title>
        <authorList>
            <person name="Shen Y."/>
            <person name="Chen S.-C."/>
            <person name="Lai M.-C."/>
            <person name="Huang H.-H."/>
            <person name="Chiu H.-H."/>
            <person name="Tang S.-L."/>
            <person name="Rogozin D.Y."/>
            <person name="Degermendzhy A.G."/>
        </authorList>
    </citation>
    <scope>NUCLEOTIDE SEQUENCE [LARGE SCALE GENOMIC DNA]</scope>
    <source>
        <strain evidence="1 2">DSM 21339</strain>
    </source>
</reference>
<dbReference type="RefSeq" id="WP_176964394.1">
    <property type="nucleotide sequence ID" value="NZ_CP058215.1"/>
</dbReference>
<name>A0A7D5E7D4_9EURY</name>
<dbReference type="KEGG" id="mzi:HWN40_03160"/>
<keyword evidence="2" id="KW-1185">Reference proteome</keyword>
<dbReference type="Proteomes" id="UP000509594">
    <property type="component" value="Chromosome"/>
</dbReference>